<organism evidence="3 4">
    <name type="scientific">Heligmosomoides polygyrus</name>
    <name type="common">Parasitic roundworm</name>
    <dbReference type="NCBI Taxonomy" id="6339"/>
    <lineage>
        <taxon>Eukaryota</taxon>
        <taxon>Metazoa</taxon>
        <taxon>Ecdysozoa</taxon>
        <taxon>Nematoda</taxon>
        <taxon>Chromadorea</taxon>
        <taxon>Rhabditida</taxon>
        <taxon>Rhabditina</taxon>
        <taxon>Rhabditomorpha</taxon>
        <taxon>Strongyloidea</taxon>
        <taxon>Heligmosomidae</taxon>
        <taxon>Heligmosomoides</taxon>
    </lineage>
</organism>
<dbReference type="OrthoDB" id="5872915at2759"/>
<dbReference type="AlphaFoldDB" id="A0A183F6P9"/>
<reference evidence="4" key="2">
    <citation type="submission" date="2019-09" db="UniProtKB">
        <authorList>
            <consortium name="WormBaseParasite"/>
        </authorList>
    </citation>
    <scope>IDENTIFICATION</scope>
</reference>
<reference evidence="2 3" key="1">
    <citation type="submission" date="2018-11" db="EMBL/GenBank/DDBJ databases">
        <authorList>
            <consortium name="Pathogen Informatics"/>
        </authorList>
    </citation>
    <scope>NUCLEOTIDE SEQUENCE [LARGE SCALE GENOMIC DNA]</scope>
</reference>
<gene>
    <name evidence="2" type="ORF">HPBE_LOCUS1842</name>
</gene>
<evidence type="ECO:0000313" key="4">
    <source>
        <dbReference type="WBParaSite" id="HPBE_0000184101-mRNA-1"/>
    </source>
</evidence>
<proteinExistence type="predicted"/>
<name>A0A183F6P9_HELPZ</name>
<dbReference type="Proteomes" id="UP000050761">
    <property type="component" value="Unassembled WGS sequence"/>
</dbReference>
<dbReference type="WBParaSite" id="HPBE_0000184101-mRNA-1">
    <property type="protein sequence ID" value="HPBE_0000184101-mRNA-1"/>
    <property type="gene ID" value="HPBE_0000184101"/>
</dbReference>
<evidence type="ECO:0000313" key="2">
    <source>
        <dbReference type="EMBL" id="VDO21641.1"/>
    </source>
</evidence>
<protein>
    <submittedName>
        <fullName evidence="4">HTH_48 domain-containing protein</fullName>
    </submittedName>
</protein>
<evidence type="ECO:0000259" key="1">
    <source>
        <dbReference type="Pfam" id="PF17906"/>
    </source>
</evidence>
<accession>A0A3P7TKA1</accession>
<feature type="domain" description="Mos1 transposase HTH" evidence="1">
    <location>
        <begin position="20"/>
        <end position="55"/>
    </location>
</feature>
<evidence type="ECO:0000313" key="3">
    <source>
        <dbReference type="Proteomes" id="UP000050761"/>
    </source>
</evidence>
<keyword evidence="3" id="KW-1185">Reference proteome</keyword>
<dbReference type="InterPro" id="IPR041426">
    <property type="entry name" value="Mos1_HTH"/>
</dbReference>
<dbReference type="EMBL" id="UZAH01002299">
    <property type="protein sequence ID" value="VDO21641.1"/>
    <property type="molecule type" value="Genomic_DNA"/>
</dbReference>
<dbReference type="Gene3D" id="1.10.10.1450">
    <property type="match status" value="1"/>
</dbReference>
<accession>A0A183F6P9</accession>
<sequence>MKGHRAVFANAFFMGTSSLSHSATEAGQNICAAVRDGVLQRLTVFKCFKRFREGNVEAEDKRGTGRLIVRDR</sequence>
<dbReference type="Pfam" id="PF17906">
    <property type="entry name" value="HTH_48"/>
    <property type="match status" value="1"/>
</dbReference>